<dbReference type="GO" id="GO:0030628">
    <property type="term" value="F:pre-mRNA 3'-splice site binding"/>
    <property type="evidence" value="ECO:0007669"/>
    <property type="project" value="UniProtKB-UniRule"/>
</dbReference>
<comment type="caution">
    <text evidence="8">The sequence shown here is derived from an EMBL/GenBank/DDBJ whole genome shotgun (WGS) entry which is preliminary data.</text>
</comment>
<evidence type="ECO:0000256" key="4">
    <source>
        <dbReference type="ARBA" id="ARBA00022728"/>
    </source>
</evidence>
<dbReference type="AlphaFoldDB" id="A0A8X8XNK7"/>
<evidence type="ECO:0000256" key="6">
    <source>
        <dbReference type="ARBA" id="ARBA00023242"/>
    </source>
</evidence>
<evidence type="ECO:0000256" key="7">
    <source>
        <dbReference type="RuleBase" id="RU367071"/>
    </source>
</evidence>
<protein>
    <recommendedName>
        <fullName evidence="7">Pre-mRNA-splicing factor SLU7</fullName>
    </recommendedName>
</protein>
<dbReference type="InterPro" id="IPR039974">
    <property type="entry name" value="Splicing_factor_SLU7"/>
</dbReference>
<sequence>MQAELLYKNFKINKEKLKSDTKDKIMEEYGNAADDEEMAKYEEDVYINNDTSVWGSWWKDHEWGYKCCDQTVRNSYCTGAAEASAELMKANIARKEANSDINYCIRLFETCHDLVWGSEVPDDLVVDQKRLTEALQKDEELSELIEV</sequence>
<evidence type="ECO:0000256" key="5">
    <source>
        <dbReference type="ARBA" id="ARBA00023187"/>
    </source>
</evidence>
<evidence type="ECO:0000313" key="8">
    <source>
        <dbReference type="EMBL" id="KAG6416224.1"/>
    </source>
</evidence>
<dbReference type="PANTHER" id="PTHR12942">
    <property type="entry name" value="STEP II SPLICING FACTOR SLU7"/>
    <property type="match status" value="1"/>
</dbReference>
<organism evidence="8">
    <name type="scientific">Salvia splendens</name>
    <name type="common">Scarlet sage</name>
    <dbReference type="NCBI Taxonomy" id="180675"/>
    <lineage>
        <taxon>Eukaryota</taxon>
        <taxon>Viridiplantae</taxon>
        <taxon>Streptophyta</taxon>
        <taxon>Embryophyta</taxon>
        <taxon>Tracheophyta</taxon>
        <taxon>Spermatophyta</taxon>
        <taxon>Magnoliopsida</taxon>
        <taxon>eudicotyledons</taxon>
        <taxon>Gunneridae</taxon>
        <taxon>Pentapetalae</taxon>
        <taxon>asterids</taxon>
        <taxon>lamiids</taxon>
        <taxon>Lamiales</taxon>
        <taxon>Lamiaceae</taxon>
        <taxon>Nepetoideae</taxon>
        <taxon>Mentheae</taxon>
        <taxon>Salviinae</taxon>
        <taxon>Salvia</taxon>
        <taxon>Salvia subgen. Calosphace</taxon>
        <taxon>core Calosphace</taxon>
    </lineage>
</organism>
<evidence type="ECO:0000256" key="3">
    <source>
        <dbReference type="ARBA" id="ARBA00022664"/>
    </source>
</evidence>
<evidence type="ECO:0000313" key="9">
    <source>
        <dbReference type="Proteomes" id="UP000298416"/>
    </source>
</evidence>
<dbReference type="EMBL" id="PNBA02000008">
    <property type="protein sequence ID" value="KAG6416224.1"/>
    <property type="molecule type" value="Genomic_DNA"/>
</dbReference>
<comment type="subcellular location">
    <subcellularLocation>
        <location evidence="1 7">Nucleus</location>
    </subcellularLocation>
</comment>
<comment type="similarity">
    <text evidence="2 7">Belongs to the SLU7 family.</text>
</comment>
<keyword evidence="5 7" id="KW-0508">mRNA splicing</keyword>
<evidence type="ECO:0000256" key="1">
    <source>
        <dbReference type="ARBA" id="ARBA00004123"/>
    </source>
</evidence>
<dbReference type="GO" id="GO:0005681">
    <property type="term" value="C:spliceosomal complex"/>
    <property type="evidence" value="ECO:0007669"/>
    <property type="project" value="UniProtKB-UniRule"/>
</dbReference>
<comment type="subunit">
    <text evidence="7">Associated with the spliceosome.</text>
</comment>
<keyword evidence="6 7" id="KW-0539">Nucleus</keyword>
<name>A0A8X8XNK7_SALSN</name>
<accession>A0A8X8XNK7</accession>
<proteinExistence type="inferred from homology"/>
<evidence type="ECO:0000256" key="2">
    <source>
        <dbReference type="ARBA" id="ARBA00007203"/>
    </source>
</evidence>
<keyword evidence="3 7" id="KW-0507">mRNA processing</keyword>
<dbReference type="Proteomes" id="UP000298416">
    <property type="component" value="Unassembled WGS sequence"/>
</dbReference>
<comment type="function">
    <text evidence="7">Involved in pre-mRNA splicing.</text>
</comment>
<gene>
    <name evidence="8" type="ORF">SASPL_123649</name>
</gene>
<dbReference type="GO" id="GO:0000398">
    <property type="term" value="P:mRNA splicing, via spliceosome"/>
    <property type="evidence" value="ECO:0007669"/>
    <property type="project" value="UniProtKB-UniRule"/>
</dbReference>
<dbReference type="PANTHER" id="PTHR12942:SF2">
    <property type="entry name" value="PRE-MRNA-SPLICING FACTOR SLU7"/>
    <property type="match status" value="1"/>
</dbReference>
<keyword evidence="9" id="KW-1185">Reference proteome</keyword>
<reference evidence="8" key="1">
    <citation type="submission" date="2018-01" db="EMBL/GenBank/DDBJ databases">
        <authorList>
            <person name="Mao J.F."/>
        </authorList>
    </citation>
    <scope>NUCLEOTIDE SEQUENCE</scope>
    <source>
        <strain evidence="8">Huo1</strain>
        <tissue evidence="8">Leaf</tissue>
    </source>
</reference>
<keyword evidence="4 7" id="KW-0747">Spliceosome</keyword>
<reference evidence="8" key="2">
    <citation type="submission" date="2020-08" db="EMBL/GenBank/DDBJ databases">
        <title>Plant Genome Project.</title>
        <authorList>
            <person name="Zhang R.-G."/>
        </authorList>
    </citation>
    <scope>NUCLEOTIDE SEQUENCE</scope>
    <source>
        <strain evidence="8">Huo1</strain>
        <tissue evidence="8">Leaf</tissue>
    </source>
</reference>